<dbReference type="RefSeq" id="WP_173313151.1">
    <property type="nucleotide sequence ID" value="NZ_BAAAUE010000007.1"/>
</dbReference>
<gene>
    <name evidence="3" type="ORF">HEB29_001729</name>
    <name evidence="2" type="ORF">Sfulv_18320</name>
</gene>
<organism evidence="2 4">
    <name type="scientific">Streptomyces fulvorobeus</name>
    <dbReference type="NCBI Taxonomy" id="284028"/>
    <lineage>
        <taxon>Bacteria</taxon>
        <taxon>Bacillati</taxon>
        <taxon>Actinomycetota</taxon>
        <taxon>Actinomycetes</taxon>
        <taxon>Kitasatosporales</taxon>
        <taxon>Streptomycetaceae</taxon>
        <taxon>Streptomyces</taxon>
    </lineage>
</organism>
<reference evidence="3 5" key="2">
    <citation type="submission" date="2020-07" db="EMBL/GenBank/DDBJ databases">
        <title>Sequencing the genomes of 1000 actinobacteria strains.</title>
        <authorList>
            <person name="Klenk H.-P."/>
        </authorList>
    </citation>
    <scope>NUCLEOTIDE SEQUENCE [LARGE SCALE GENOMIC DNA]</scope>
    <source>
        <strain evidence="3 5">DSM 41455</strain>
    </source>
</reference>
<reference evidence="2 4" key="1">
    <citation type="submission" date="2020-05" db="EMBL/GenBank/DDBJ databases">
        <title>Whole genome shotgun sequence of Streptomyces fulvorobeus NBRC 15897.</title>
        <authorList>
            <person name="Komaki H."/>
            <person name="Tamura T."/>
        </authorList>
    </citation>
    <scope>NUCLEOTIDE SEQUENCE [LARGE SCALE GENOMIC DNA]</scope>
    <source>
        <strain evidence="2 4">NBRC 15897</strain>
    </source>
</reference>
<keyword evidence="4" id="KW-1185">Reference proteome</keyword>
<dbReference type="EMBL" id="BLWC01000001">
    <property type="protein sequence ID" value="GFM97021.1"/>
    <property type="molecule type" value="Genomic_DNA"/>
</dbReference>
<dbReference type="Proteomes" id="UP000530403">
    <property type="component" value="Unassembled WGS sequence"/>
</dbReference>
<evidence type="ECO:0000256" key="1">
    <source>
        <dbReference type="SAM" id="MobiDB-lite"/>
    </source>
</evidence>
<dbReference type="AlphaFoldDB" id="A0A7J0C3I9"/>
<proteinExistence type="predicted"/>
<evidence type="ECO:0000313" key="3">
    <source>
        <dbReference type="EMBL" id="NYE40718.1"/>
    </source>
</evidence>
<dbReference type="Proteomes" id="UP000498980">
    <property type="component" value="Unassembled WGS sequence"/>
</dbReference>
<feature type="region of interest" description="Disordered" evidence="1">
    <location>
        <begin position="24"/>
        <end position="46"/>
    </location>
</feature>
<evidence type="ECO:0000313" key="2">
    <source>
        <dbReference type="EMBL" id="GFM97021.1"/>
    </source>
</evidence>
<evidence type="ECO:0000313" key="5">
    <source>
        <dbReference type="Proteomes" id="UP000530403"/>
    </source>
</evidence>
<evidence type="ECO:0000313" key="4">
    <source>
        <dbReference type="Proteomes" id="UP000498980"/>
    </source>
</evidence>
<protein>
    <submittedName>
        <fullName evidence="2">Uncharacterized protein</fullName>
    </submittedName>
</protein>
<dbReference type="EMBL" id="JACCCF010000001">
    <property type="protein sequence ID" value="NYE40718.1"/>
    <property type="molecule type" value="Genomic_DNA"/>
</dbReference>
<sequence>MSGPPPCLWSDSCHYDDDAGTCPCEDDETPDPQPRPIETVPVGSYL</sequence>
<comment type="caution">
    <text evidence="2">The sequence shown here is derived from an EMBL/GenBank/DDBJ whole genome shotgun (WGS) entry which is preliminary data.</text>
</comment>
<accession>A0A7J0C3I9</accession>
<name>A0A7J0C3I9_9ACTN</name>